<protein>
    <submittedName>
        <fullName evidence="3">Putative attractin and platelet-activating factor acetylhydrolase</fullName>
    </submittedName>
</protein>
<feature type="domain" description="SGNH hydrolase-type esterase" evidence="2">
    <location>
        <begin position="38"/>
        <end position="199"/>
    </location>
</feature>
<accession>A0A023F3X3</accession>
<proteinExistence type="evidence at transcript level"/>
<dbReference type="AlphaFoldDB" id="A0A023F3X3"/>
<dbReference type="InterPro" id="IPR013830">
    <property type="entry name" value="SGNH_hydro"/>
</dbReference>
<dbReference type="CDD" id="cd01820">
    <property type="entry name" value="PAF_acetylesterase_like"/>
    <property type="match status" value="1"/>
</dbReference>
<organism evidence="3">
    <name type="scientific">Triatoma infestans</name>
    <name type="common">Assassin bug</name>
    <dbReference type="NCBI Taxonomy" id="30076"/>
    <lineage>
        <taxon>Eukaryota</taxon>
        <taxon>Metazoa</taxon>
        <taxon>Ecdysozoa</taxon>
        <taxon>Arthropoda</taxon>
        <taxon>Hexapoda</taxon>
        <taxon>Insecta</taxon>
        <taxon>Pterygota</taxon>
        <taxon>Neoptera</taxon>
        <taxon>Paraneoptera</taxon>
        <taxon>Hemiptera</taxon>
        <taxon>Heteroptera</taxon>
        <taxon>Panheteroptera</taxon>
        <taxon>Cimicomorpha</taxon>
        <taxon>Reduviidae</taxon>
        <taxon>Triatominae</taxon>
        <taxon>Triatoma</taxon>
    </lineage>
</organism>
<evidence type="ECO:0000259" key="2">
    <source>
        <dbReference type="Pfam" id="PF13472"/>
    </source>
</evidence>
<dbReference type="InterPro" id="IPR036514">
    <property type="entry name" value="SGNH_hydro_sf"/>
</dbReference>
<evidence type="ECO:0000313" key="3">
    <source>
        <dbReference type="EMBL" id="JAC15644.1"/>
    </source>
</evidence>
<comment type="similarity">
    <text evidence="1">Belongs to the 'GDSL' lipolytic enzyme family. Platelet-activating factor acetylhydrolase IB beta/gamma subunits subfamily.</text>
</comment>
<dbReference type="Gene3D" id="3.40.50.1110">
    <property type="entry name" value="SGNH hydrolase"/>
    <property type="match status" value="1"/>
</dbReference>
<dbReference type="GO" id="GO:0016787">
    <property type="term" value="F:hydrolase activity"/>
    <property type="evidence" value="ECO:0007669"/>
    <property type="project" value="UniProtKB-KW"/>
</dbReference>
<dbReference type="PANTHER" id="PTHR11852:SF0">
    <property type="entry name" value="PLATELET-ACTIVATING FACTOR ACETYLHYDROLASE IB SUBUNIT BETA HOMOLOG"/>
    <property type="match status" value="1"/>
</dbReference>
<keyword evidence="3" id="KW-0378">Hydrolase</keyword>
<dbReference type="Pfam" id="PF13472">
    <property type="entry name" value="Lipase_GDSL_2"/>
    <property type="match status" value="1"/>
</dbReference>
<evidence type="ECO:0000256" key="1">
    <source>
        <dbReference type="ARBA" id="ARBA00038184"/>
    </source>
</evidence>
<name>A0A023F3X3_TRIIF</name>
<sequence length="225" mass="25620">MNPCAIPCVPDDPGDGRWMSQHECNVREANEREPDVLFIGDSIIHHLSHRPIWADLFEPLHCLNFGIPGDTTQNVLWRLHHGEIDNINPKVVVVLVGTNNTTQKSEPEDIADALVEIVRTIRTRLPDSYIVLIELLPRGEYPNALRERNSEVNFLLRKKVSGLERLETISLSKGLVDSNGRISHHDMPDYLHLSEGGYRKAFTPLHELITQLLYNEQEKDLTPSE</sequence>
<reference evidence="3" key="1">
    <citation type="journal article" date="2014" name="PLoS Negl. Trop. Dis.">
        <title>An updated insight into the Sialotranscriptome of Triatoma infestans: developmental stage and geographic variations.</title>
        <authorList>
            <person name="Schwarz A."/>
            <person name="Medrano-Mercado N."/>
            <person name="Schaub G.A."/>
            <person name="Struchiner C.J."/>
            <person name="Bargues M.D."/>
            <person name="Levy M.Z."/>
            <person name="Ribeiro J.M."/>
        </authorList>
    </citation>
    <scope>NUCLEOTIDE SEQUENCE</scope>
    <source>
        <strain evidence="3">Chile</strain>
        <tissue evidence="3">Salivary glands</tissue>
    </source>
</reference>
<dbReference type="EMBL" id="GBBI01003068">
    <property type="protein sequence ID" value="JAC15644.1"/>
    <property type="molecule type" value="mRNA"/>
</dbReference>
<dbReference type="SUPFAM" id="SSF52266">
    <property type="entry name" value="SGNH hydrolase"/>
    <property type="match status" value="1"/>
</dbReference>
<dbReference type="PANTHER" id="PTHR11852">
    <property type="entry name" value="PLATELET-ACTIVATING FACTOR ACETYLHYDROLASE"/>
    <property type="match status" value="1"/>
</dbReference>